<protein>
    <submittedName>
        <fullName evidence="5">Glycosyl transferase family 2</fullName>
    </submittedName>
</protein>
<dbReference type="GO" id="GO:0016757">
    <property type="term" value="F:glycosyltransferase activity"/>
    <property type="evidence" value="ECO:0007669"/>
    <property type="project" value="UniProtKB-KW"/>
</dbReference>
<feature type="domain" description="Glycosyltransferase 2-like" evidence="4">
    <location>
        <begin position="7"/>
        <end position="153"/>
    </location>
</feature>
<dbReference type="EMBL" id="CP002696">
    <property type="protein sequence ID" value="AEE17293.1"/>
    <property type="molecule type" value="Genomic_DNA"/>
</dbReference>
<dbReference type="STRING" id="906968.Trebr_1874"/>
<name>F4LIY4_TREBD</name>
<dbReference type="InterPro" id="IPR029044">
    <property type="entry name" value="Nucleotide-diphossugar_trans"/>
</dbReference>
<reference evidence="6" key="1">
    <citation type="submission" date="2011-04" db="EMBL/GenBank/DDBJ databases">
        <title>The complete genome of Treponema brennaborense DSM 12168.</title>
        <authorList>
            <person name="Lucas S."/>
            <person name="Han J."/>
            <person name="Lapidus A."/>
            <person name="Bruce D."/>
            <person name="Goodwin L."/>
            <person name="Pitluck S."/>
            <person name="Peters L."/>
            <person name="Kyrpides N."/>
            <person name="Mavromatis K."/>
            <person name="Ivanova N."/>
            <person name="Mikhailova N."/>
            <person name="Pagani I."/>
            <person name="Teshima H."/>
            <person name="Detter J.C."/>
            <person name="Tapia R."/>
            <person name="Han C."/>
            <person name="Land M."/>
            <person name="Hauser L."/>
            <person name="Markowitz V."/>
            <person name="Cheng J.-F."/>
            <person name="Hugenholtz P."/>
            <person name="Woyke T."/>
            <person name="Wu D."/>
            <person name="Gronow S."/>
            <person name="Wellnitz S."/>
            <person name="Brambilla E."/>
            <person name="Klenk H.-P."/>
            <person name="Eisen J.A."/>
        </authorList>
    </citation>
    <scope>NUCLEOTIDE SEQUENCE [LARGE SCALE GENOMIC DNA]</scope>
    <source>
        <strain evidence="6">DSM 12168 / CIP 105900 / DD5/3</strain>
    </source>
</reference>
<accession>F4LIY4</accession>
<evidence type="ECO:0000256" key="2">
    <source>
        <dbReference type="ARBA" id="ARBA00022676"/>
    </source>
</evidence>
<dbReference type="PANTHER" id="PTHR43179">
    <property type="entry name" value="RHAMNOSYLTRANSFERASE WBBL"/>
    <property type="match status" value="1"/>
</dbReference>
<dbReference type="HOGENOM" id="CLU_023845_6_0_12"/>
<proteinExistence type="inferred from homology"/>
<evidence type="ECO:0000256" key="3">
    <source>
        <dbReference type="ARBA" id="ARBA00022679"/>
    </source>
</evidence>
<keyword evidence="3 5" id="KW-0808">Transferase</keyword>
<dbReference type="eggNOG" id="COG1216">
    <property type="taxonomic scope" value="Bacteria"/>
</dbReference>
<dbReference type="KEGG" id="tbe:Trebr_1874"/>
<evidence type="ECO:0000256" key="1">
    <source>
        <dbReference type="ARBA" id="ARBA00006739"/>
    </source>
</evidence>
<dbReference type="InterPro" id="IPR001173">
    <property type="entry name" value="Glyco_trans_2-like"/>
</dbReference>
<organism evidence="5 6">
    <name type="scientific">Treponema brennaborense (strain DSM 12168 / CIP 105900 / DD5/3)</name>
    <dbReference type="NCBI Taxonomy" id="906968"/>
    <lineage>
        <taxon>Bacteria</taxon>
        <taxon>Pseudomonadati</taxon>
        <taxon>Spirochaetota</taxon>
        <taxon>Spirochaetia</taxon>
        <taxon>Spirochaetales</taxon>
        <taxon>Treponemataceae</taxon>
        <taxon>Treponema</taxon>
    </lineage>
</organism>
<dbReference type="Gene3D" id="3.90.550.10">
    <property type="entry name" value="Spore Coat Polysaccharide Biosynthesis Protein SpsA, Chain A"/>
    <property type="match status" value="1"/>
</dbReference>
<comment type="similarity">
    <text evidence="1">Belongs to the glycosyltransferase 2 family.</text>
</comment>
<dbReference type="AlphaFoldDB" id="F4LIY4"/>
<dbReference type="RefSeq" id="WP_013758997.1">
    <property type="nucleotide sequence ID" value="NC_015500.1"/>
</dbReference>
<evidence type="ECO:0000313" key="6">
    <source>
        <dbReference type="Proteomes" id="UP000006546"/>
    </source>
</evidence>
<dbReference type="Pfam" id="PF00535">
    <property type="entry name" value="Glycos_transf_2"/>
    <property type="match status" value="1"/>
</dbReference>
<dbReference type="PANTHER" id="PTHR43179:SF12">
    <property type="entry name" value="GALACTOFURANOSYLTRANSFERASE GLFT2"/>
    <property type="match status" value="1"/>
</dbReference>
<evidence type="ECO:0000259" key="4">
    <source>
        <dbReference type="Pfam" id="PF00535"/>
    </source>
</evidence>
<keyword evidence="2" id="KW-0328">Glycosyltransferase</keyword>
<gene>
    <name evidence="5" type="ordered locus">Trebr_1874</name>
</gene>
<keyword evidence="6" id="KW-1185">Reference proteome</keyword>
<dbReference type="Proteomes" id="UP000006546">
    <property type="component" value="Chromosome"/>
</dbReference>
<sequence length="317" mass="36504">MNENVAIVILNYNTFEDTVECVNSIRKQDYPKDLIHIVIVDNKSTDNSANLLKKTLSGQNIHFLQSKKNLGFANGNNLGILYAREVLHTDYVYLVNSDIEFFDENVLSETFDAVEPNIAVVAPEIINSKNEPAYLSRLTVPTVAEQKKEYFKRKLYLTIVKHNFLNAIYSKFKKTRNLYVPPVYDGKASRQPEISNDIWLPGCGFLLTPYYFSHYKMLYPYTFMYYEESILSVLCRLGGGVKLKFFNTSRLLHKDGKSTDTLCKKTEQVSLAKLEMFCHGSKILLDVMKLSYQKIQKRIDKYPLSLEKDCSFTGVLK</sequence>
<dbReference type="OrthoDB" id="9803174at2"/>
<evidence type="ECO:0000313" key="5">
    <source>
        <dbReference type="EMBL" id="AEE17293.1"/>
    </source>
</evidence>
<dbReference type="SUPFAM" id="SSF53448">
    <property type="entry name" value="Nucleotide-diphospho-sugar transferases"/>
    <property type="match status" value="1"/>
</dbReference>